<gene>
    <name evidence="1" type="ORF">CHLRE_09g402212v5</name>
</gene>
<dbReference type="Gramene" id="PNW78318">
    <property type="protein sequence ID" value="PNW78318"/>
    <property type="gene ID" value="CHLRE_09g402212v5"/>
</dbReference>
<dbReference type="InParanoid" id="A0A2K3DCR0"/>
<accession>A0A2K3DCR0</accession>
<dbReference type="Proteomes" id="UP000006906">
    <property type="component" value="Chromosome 9"/>
</dbReference>
<organism evidence="1 2">
    <name type="scientific">Chlamydomonas reinhardtii</name>
    <name type="common">Chlamydomonas smithii</name>
    <dbReference type="NCBI Taxonomy" id="3055"/>
    <lineage>
        <taxon>Eukaryota</taxon>
        <taxon>Viridiplantae</taxon>
        <taxon>Chlorophyta</taxon>
        <taxon>core chlorophytes</taxon>
        <taxon>Chlorophyceae</taxon>
        <taxon>CS clade</taxon>
        <taxon>Chlamydomonadales</taxon>
        <taxon>Chlamydomonadaceae</taxon>
        <taxon>Chlamydomonas</taxon>
    </lineage>
</organism>
<dbReference type="AlphaFoldDB" id="A0A2K3DCR0"/>
<dbReference type="KEGG" id="cre:CHLRE_09g402212v5"/>
<dbReference type="GeneID" id="66054807"/>
<evidence type="ECO:0000313" key="2">
    <source>
        <dbReference type="Proteomes" id="UP000006906"/>
    </source>
</evidence>
<reference evidence="1 2" key="1">
    <citation type="journal article" date="2007" name="Science">
        <title>The Chlamydomonas genome reveals the evolution of key animal and plant functions.</title>
        <authorList>
            <person name="Merchant S.S."/>
            <person name="Prochnik S.E."/>
            <person name="Vallon O."/>
            <person name="Harris E.H."/>
            <person name="Karpowicz S.J."/>
            <person name="Witman G.B."/>
            <person name="Terry A."/>
            <person name="Salamov A."/>
            <person name="Fritz-Laylin L.K."/>
            <person name="Marechal-Drouard L."/>
            <person name="Marshall W.F."/>
            <person name="Qu L.H."/>
            <person name="Nelson D.R."/>
            <person name="Sanderfoot A.A."/>
            <person name="Spalding M.H."/>
            <person name="Kapitonov V.V."/>
            <person name="Ren Q."/>
            <person name="Ferris P."/>
            <person name="Lindquist E."/>
            <person name="Shapiro H."/>
            <person name="Lucas S.M."/>
            <person name="Grimwood J."/>
            <person name="Schmutz J."/>
            <person name="Cardol P."/>
            <person name="Cerutti H."/>
            <person name="Chanfreau G."/>
            <person name="Chen C.L."/>
            <person name="Cognat V."/>
            <person name="Croft M.T."/>
            <person name="Dent R."/>
            <person name="Dutcher S."/>
            <person name="Fernandez E."/>
            <person name="Fukuzawa H."/>
            <person name="Gonzalez-Ballester D."/>
            <person name="Gonzalez-Halphen D."/>
            <person name="Hallmann A."/>
            <person name="Hanikenne M."/>
            <person name="Hippler M."/>
            <person name="Inwood W."/>
            <person name="Jabbari K."/>
            <person name="Kalanon M."/>
            <person name="Kuras R."/>
            <person name="Lefebvre P.A."/>
            <person name="Lemaire S.D."/>
            <person name="Lobanov A.V."/>
            <person name="Lohr M."/>
            <person name="Manuell A."/>
            <person name="Meier I."/>
            <person name="Mets L."/>
            <person name="Mittag M."/>
            <person name="Mittelmeier T."/>
            <person name="Moroney J.V."/>
            <person name="Moseley J."/>
            <person name="Napoli C."/>
            <person name="Nedelcu A.M."/>
            <person name="Niyogi K."/>
            <person name="Novoselov S.V."/>
            <person name="Paulsen I.T."/>
            <person name="Pazour G."/>
            <person name="Purton S."/>
            <person name="Ral J.P."/>
            <person name="Riano-Pachon D.M."/>
            <person name="Riekhof W."/>
            <person name="Rymarquis L."/>
            <person name="Schroda M."/>
            <person name="Stern D."/>
            <person name="Umen J."/>
            <person name="Willows R."/>
            <person name="Wilson N."/>
            <person name="Zimmer S.L."/>
            <person name="Allmer J."/>
            <person name="Balk J."/>
            <person name="Bisova K."/>
            <person name="Chen C.J."/>
            <person name="Elias M."/>
            <person name="Gendler K."/>
            <person name="Hauser C."/>
            <person name="Lamb M.R."/>
            <person name="Ledford H."/>
            <person name="Long J.C."/>
            <person name="Minagawa J."/>
            <person name="Page M.D."/>
            <person name="Pan J."/>
            <person name="Pootakham W."/>
            <person name="Roje S."/>
            <person name="Rose A."/>
            <person name="Stahlberg E."/>
            <person name="Terauchi A.M."/>
            <person name="Yang P."/>
            <person name="Ball S."/>
            <person name="Bowler C."/>
            <person name="Dieckmann C.L."/>
            <person name="Gladyshev V.N."/>
            <person name="Green P."/>
            <person name="Jorgensen R."/>
            <person name="Mayfield S."/>
            <person name="Mueller-Roeber B."/>
            <person name="Rajamani S."/>
            <person name="Sayre R.T."/>
            <person name="Brokstein P."/>
            <person name="Dubchak I."/>
            <person name="Goodstein D."/>
            <person name="Hornick L."/>
            <person name="Huang Y.W."/>
            <person name="Jhaveri J."/>
            <person name="Luo Y."/>
            <person name="Martinez D."/>
            <person name="Ngau W.C."/>
            <person name="Otillar B."/>
            <person name="Poliakov A."/>
            <person name="Porter A."/>
            <person name="Szajkowski L."/>
            <person name="Werner G."/>
            <person name="Zhou K."/>
            <person name="Grigoriev I.V."/>
            <person name="Rokhsar D.S."/>
            <person name="Grossman A.R."/>
        </authorList>
    </citation>
    <scope>NUCLEOTIDE SEQUENCE [LARGE SCALE GENOMIC DNA]</scope>
    <source>
        <strain evidence="2">CC-503</strain>
    </source>
</reference>
<sequence>MFPGRQLFRTPKYQFLAHCCLGRRSMAHRLHFDRALAAAAAAAAAVAPRRQGTALGTAGAAAEAAG</sequence>
<proteinExistence type="predicted"/>
<dbReference type="RefSeq" id="XP_042920776.1">
    <property type="nucleotide sequence ID" value="XM_043066061.1"/>
</dbReference>
<protein>
    <submittedName>
        <fullName evidence="1">Uncharacterized protein</fullName>
    </submittedName>
</protein>
<dbReference type="EMBL" id="CM008970">
    <property type="protein sequence ID" value="PNW78318.1"/>
    <property type="molecule type" value="Genomic_DNA"/>
</dbReference>
<keyword evidence="2" id="KW-1185">Reference proteome</keyword>
<evidence type="ECO:0000313" key="1">
    <source>
        <dbReference type="EMBL" id="PNW78318.1"/>
    </source>
</evidence>
<name>A0A2K3DCR0_CHLRE</name>